<reference evidence="3 4" key="1">
    <citation type="submission" date="2019-07" db="EMBL/GenBank/DDBJ databases">
        <title>Paenibacillus thiaminolyticus NRRL B-4156.</title>
        <authorList>
            <person name="Hehnly C."/>
            <person name="Zhang L."/>
        </authorList>
    </citation>
    <scope>NUCLEOTIDE SEQUENCE [LARGE SCALE GENOMIC DNA]</scope>
    <source>
        <strain evidence="3 4">NRRL B-4156</strain>
    </source>
</reference>
<dbReference type="SUPFAM" id="SSF53335">
    <property type="entry name" value="S-adenosyl-L-methionine-dependent methyltransferases"/>
    <property type="match status" value="1"/>
</dbReference>
<dbReference type="EMBL" id="CP041405">
    <property type="protein sequence ID" value="QDM45408.1"/>
    <property type="molecule type" value="Genomic_DNA"/>
</dbReference>
<dbReference type="CDD" id="cd02440">
    <property type="entry name" value="AdoMet_MTases"/>
    <property type="match status" value="1"/>
</dbReference>
<protein>
    <submittedName>
        <fullName evidence="3">Class I SAM-dependent methyltransferase</fullName>
    </submittedName>
    <submittedName>
        <fullName evidence="2">Methyltransferase domain-containing protein</fullName>
    </submittedName>
</protein>
<gene>
    <name evidence="3" type="ORF">FLT43_19450</name>
    <name evidence="2" type="ORF">M5W83_14380</name>
</gene>
<dbReference type="PANTHER" id="PTHR43861:SF1">
    <property type="entry name" value="TRANS-ACONITATE 2-METHYLTRANSFERASE"/>
    <property type="match status" value="1"/>
</dbReference>
<dbReference type="Pfam" id="PF08241">
    <property type="entry name" value="Methyltransf_11"/>
    <property type="match status" value="1"/>
</dbReference>
<dbReference type="GeneID" id="76998140"/>
<dbReference type="EMBL" id="JAMDMM010000024">
    <property type="protein sequence ID" value="MCY9608332.1"/>
    <property type="molecule type" value="Genomic_DNA"/>
</dbReference>
<dbReference type="GO" id="GO:0032259">
    <property type="term" value="P:methylation"/>
    <property type="evidence" value="ECO:0007669"/>
    <property type="project" value="UniProtKB-KW"/>
</dbReference>
<keyword evidence="3" id="KW-0489">Methyltransferase</keyword>
<proteinExistence type="predicted"/>
<evidence type="ECO:0000313" key="4">
    <source>
        <dbReference type="Proteomes" id="UP000315377"/>
    </source>
</evidence>
<reference evidence="2 5" key="2">
    <citation type="submission" date="2022-05" db="EMBL/GenBank/DDBJ databases">
        <title>Genome Sequencing of Bee-Associated Microbes.</title>
        <authorList>
            <person name="Dunlap C."/>
        </authorList>
    </citation>
    <scope>NUCLEOTIDE SEQUENCE [LARGE SCALE GENOMIC DNA]</scope>
    <source>
        <strain evidence="2 5">NRRL B-14613</strain>
    </source>
</reference>
<dbReference type="InterPro" id="IPR029063">
    <property type="entry name" value="SAM-dependent_MTases_sf"/>
</dbReference>
<evidence type="ECO:0000313" key="3">
    <source>
        <dbReference type="EMBL" id="QDM45408.1"/>
    </source>
</evidence>
<dbReference type="RefSeq" id="WP_087444019.1">
    <property type="nucleotide sequence ID" value="NZ_CABMNB010000039.1"/>
</dbReference>
<keyword evidence="5" id="KW-1185">Reference proteome</keyword>
<dbReference type="Gene3D" id="3.40.50.150">
    <property type="entry name" value="Vaccinia Virus protein VP39"/>
    <property type="match status" value="1"/>
</dbReference>
<organism evidence="3 4">
    <name type="scientific">Paenibacillus thiaminolyticus</name>
    <name type="common">Bacillus thiaminolyticus</name>
    <dbReference type="NCBI Taxonomy" id="49283"/>
    <lineage>
        <taxon>Bacteria</taxon>
        <taxon>Bacillati</taxon>
        <taxon>Bacillota</taxon>
        <taxon>Bacilli</taxon>
        <taxon>Bacillales</taxon>
        <taxon>Paenibacillaceae</taxon>
        <taxon>Paenibacillus</taxon>
    </lineage>
</organism>
<dbReference type="InterPro" id="IPR013216">
    <property type="entry name" value="Methyltransf_11"/>
</dbReference>
<evidence type="ECO:0000313" key="5">
    <source>
        <dbReference type="Proteomes" id="UP001209276"/>
    </source>
</evidence>
<dbReference type="Proteomes" id="UP000315377">
    <property type="component" value="Chromosome"/>
</dbReference>
<accession>A0AAP9DWW2</accession>
<dbReference type="AlphaFoldDB" id="A0AAP9DWW2"/>
<evidence type="ECO:0000313" key="2">
    <source>
        <dbReference type="EMBL" id="MCY9608332.1"/>
    </source>
</evidence>
<name>A0AAP9DWW2_PANTH</name>
<dbReference type="PANTHER" id="PTHR43861">
    <property type="entry name" value="TRANS-ACONITATE 2-METHYLTRANSFERASE-RELATED"/>
    <property type="match status" value="1"/>
</dbReference>
<dbReference type="GO" id="GO:0008757">
    <property type="term" value="F:S-adenosylmethionine-dependent methyltransferase activity"/>
    <property type="evidence" value="ECO:0007669"/>
    <property type="project" value="InterPro"/>
</dbReference>
<feature type="domain" description="Methyltransferase type 11" evidence="1">
    <location>
        <begin position="37"/>
        <end position="129"/>
    </location>
</feature>
<keyword evidence="3" id="KW-0808">Transferase</keyword>
<evidence type="ECO:0000259" key="1">
    <source>
        <dbReference type="Pfam" id="PF08241"/>
    </source>
</evidence>
<sequence length="259" mass="28552">MADEWRPELYDSKLGFVSAHGQHVIGLLQPKAGESVLDVGCGTGDLTARIRESGAHVVGIDKSEAMIAQARSKYPDLRFIVADAECPLPEAVAEAFDAVFSNAALHWMKAADHVLAEIWRCLRPGGRFVGEFGGRGNIRTVEQAIEDVLLAEYGIDAAAFHPWSFPSLGEYAARLEAAGFQVDMAVHFNRPTALPDGDAGMDCWLESFAKPFVRAVGEKESGRLFRLVKERCRPSLYSGDEWTLDYARLRFAAHKTLRE</sequence>
<dbReference type="Proteomes" id="UP001209276">
    <property type="component" value="Unassembled WGS sequence"/>
</dbReference>